<evidence type="ECO:0000313" key="5">
    <source>
        <dbReference type="Proteomes" id="UP000180166"/>
    </source>
</evidence>
<evidence type="ECO:0000256" key="1">
    <source>
        <dbReference type="SAM" id="Phobius"/>
    </source>
</evidence>
<organism evidence="3 4">
    <name type="scientific">Nocardia seriolae</name>
    <dbReference type="NCBI Taxonomy" id="37332"/>
    <lineage>
        <taxon>Bacteria</taxon>
        <taxon>Bacillati</taxon>
        <taxon>Actinomycetota</taxon>
        <taxon>Actinomycetes</taxon>
        <taxon>Mycobacteriales</taxon>
        <taxon>Nocardiaceae</taxon>
        <taxon>Nocardia</taxon>
    </lineage>
</organism>
<gene>
    <name evidence="2" type="ORF">NS506_05343</name>
    <name evidence="3" type="ORF">NSK11_contig00007-0029</name>
</gene>
<dbReference type="EMBL" id="BBYQ01000007">
    <property type="protein sequence ID" value="GAP26545.1"/>
    <property type="molecule type" value="Genomic_DNA"/>
</dbReference>
<feature type="transmembrane region" description="Helical" evidence="1">
    <location>
        <begin position="53"/>
        <end position="71"/>
    </location>
</feature>
<evidence type="ECO:0000313" key="3">
    <source>
        <dbReference type="EMBL" id="GAP26545.1"/>
    </source>
</evidence>
<evidence type="ECO:0000313" key="4">
    <source>
        <dbReference type="Proteomes" id="UP000037179"/>
    </source>
</evidence>
<proteinExistence type="predicted"/>
<dbReference type="Proteomes" id="UP000180166">
    <property type="component" value="Chromosome"/>
</dbReference>
<keyword evidence="1" id="KW-1133">Transmembrane helix</keyword>
<dbReference type="OrthoDB" id="4542383at2"/>
<dbReference type="Proteomes" id="UP000037179">
    <property type="component" value="Unassembled WGS sequence"/>
</dbReference>
<dbReference type="EMBL" id="CP017839">
    <property type="protein sequence ID" value="APA99389.1"/>
    <property type="molecule type" value="Genomic_DNA"/>
</dbReference>
<keyword evidence="4" id="KW-1185">Reference proteome</keyword>
<reference evidence="4" key="1">
    <citation type="submission" date="2015-07" db="EMBL/GenBank/DDBJ databases">
        <title>Nocardia seriolae U-1 whole genome shotgun sequence.</title>
        <authorList>
            <person name="Imajoh M."/>
            <person name="Fukumoto Y."/>
            <person name="Sukeda M."/>
            <person name="Yamane J."/>
            <person name="Yamasaki K."/>
            <person name="Shimizu M."/>
            <person name="Ohnishi K."/>
            <person name="Oshima S."/>
        </authorList>
    </citation>
    <scope>NUCLEOTIDE SEQUENCE [LARGE SCALE GENOMIC DNA]</scope>
    <source>
        <strain evidence="4">U-1</strain>
    </source>
</reference>
<keyword evidence="1" id="KW-0812">Transmembrane</keyword>
<dbReference type="AlphaFoldDB" id="A0A0B8MZT3"/>
<sequence length="239" mass="25922">MLSPIFFVPVACWLLAARDMRLRIRLGMLLFAIACLQVAVVVGWALADEPVTATAGLAMVAVVVSLCGWIFDAPGRSVRSTIGVTLSMVWSVLTTLVVLAVAALSGVGLLGVDYPKDDVLGSLSPGLVVLSTRTSVCWGSTQTYCYRRFVIGGSASIRDADVLTHVLDHLRGQGWSLDYDEGFQWWKGCRSTGWWLDRLHTCVWAMGPWTGAQQANRVITRGAGPEPPAIIDFANRERA</sequence>
<feature type="transmembrane region" description="Helical" evidence="1">
    <location>
        <begin position="83"/>
        <end position="110"/>
    </location>
</feature>
<dbReference type="GeneID" id="93374291"/>
<reference evidence="3 4" key="2">
    <citation type="journal article" date="2016" name="Genome Announc.">
        <title>Draft Genome Sequence of Erythromycin- and Oxytetracycline-Sensitive Nocardia seriolae Strain U-1 (NBRC 110359).</title>
        <authorList>
            <person name="Imajoh M."/>
            <person name="Sukeda M."/>
            <person name="Shimizu M."/>
            <person name="Yamane J."/>
            <person name="Ohnishi K."/>
            <person name="Oshima S."/>
        </authorList>
    </citation>
    <scope>NUCLEOTIDE SEQUENCE [LARGE SCALE GENOMIC DNA]</scope>
    <source>
        <strain evidence="3 4">U-1</strain>
    </source>
</reference>
<name>A0A0B8MZT3_9NOCA</name>
<accession>A0A0B8MZT3</accession>
<dbReference type="KEGG" id="nsr:NS506_05343"/>
<evidence type="ECO:0000313" key="2">
    <source>
        <dbReference type="EMBL" id="APA99389.1"/>
    </source>
</evidence>
<protein>
    <submittedName>
        <fullName evidence="3">Uncharacterized protein</fullName>
    </submittedName>
</protein>
<feature type="transmembrane region" description="Helical" evidence="1">
    <location>
        <begin position="26"/>
        <end position="47"/>
    </location>
</feature>
<reference evidence="2 5" key="3">
    <citation type="submission" date="2016-10" db="EMBL/GenBank/DDBJ databases">
        <title>Genome sequence of Nocardia seriolae strain EM150506, isolated from Anguila japonica.</title>
        <authorList>
            <person name="Han H.-J."/>
        </authorList>
    </citation>
    <scope>NUCLEOTIDE SEQUENCE [LARGE SCALE GENOMIC DNA]</scope>
    <source>
        <strain evidence="2 5">EM150506</strain>
    </source>
</reference>
<keyword evidence="1" id="KW-0472">Membrane</keyword>
<dbReference type="RefSeq" id="WP_033085321.1">
    <property type="nucleotide sequence ID" value="NZ_AP017900.1"/>
</dbReference>